<keyword evidence="3" id="KW-1185">Reference proteome</keyword>
<gene>
    <name evidence="2" type="ORF">G8D99_03815</name>
</gene>
<feature type="chain" id="PRO_5026263179" evidence="1">
    <location>
        <begin position="24"/>
        <end position="160"/>
    </location>
</feature>
<evidence type="ECO:0000313" key="3">
    <source>
        <dbReference type="Proteomes" id="UP000501939"/>
    </source>
</evidence>
<dbReference type="AlphaFoldDB" id="A0A6G8S807"/>
<dbReference type="Proteomes" id="UP000501939">
    <property type="component" value="Chromosome"/>
</dbReference>
<feature type="signal peptide" evidence="1">
    <location>
        <begin position="1"/>
        <end position="23"/>
    </location>
</feature>
<organism evidence="2 3">
    <name type="scientific">Acinetobacter lanii</name>
    <dbReference type="NCBI Taxonomy" id="2715163"/>
    <lineage>
        <taxon>Bacteria</taxon>
        <taxon>Pseudomonadati</taxon>
        <taxon>Pseudomonadota</taxon>
        <taxon>Gammaproteobacteria</taxon>
        <taxon>Moraxellales</taxon>
        <taxon>Moraxellaceae</taxon>
        <taxon>Acinetobacter</taxon>
    </lineage>
</organism>
<reference evidence="2 3" key="1">
    <citation type="submission" date="2020-03" db="EMBL/GenBank/DDBJ databases">
        <authorList>
            <person name="Zhu W."/>
        </authorList>
    </citation>
    <scope>NUCLEOTIDE SEQUENCE [LARGE SCALE GENOMIC DNA]</scope>
    <source>
        <strain evidence="2 3">185</strain>
    </source>
</reference>
<evidence type="ECO:0000256" key="1">
    <source>
        <dbReference type="SAM" id="SignalP"/>
    </source>
</evidence>
<name>A0A6G8S807_9GAMM</name>
<accession>A0A6G8S807</accession>
<dbReference type="EMBL" id="CP049916">
    <property type="protein sequence ID" value="QIO10319.1"/>
    <property type="molecule type" value="Genomic_DNA"/>
</dbReference>
<evidence type="ECO:0000313" key="2">
    <source>
        <dbReference type="EMBL" id="QIO10319.1"/>
    </source>
</evidence>
<dbReference type="KEGG" id="alj:G8D99_03815"/>
<keyword evidence="1" id="KW-0732">Signal</keyword>
<sequence length="160" mass="17256">MSRWGLATFTALSFIGASQITTAGPTVDQLSECLVKSTTATDKTAVLQWTFVALSTHPDLKTFSNVTAEQKTALDQKFAQVVQRILVEQCAEQAKAVIKTEGISAVGDSFQALGRNTGDEILKNQEVKAQLKGVLKYVDMGKLVSTFLTPDIFSKLGLAK</sequence>
<protein>
    <submittedName>
        <fullName evidence="2">Uncharacterized protein</fullName>
    </submittedName>
</protein>
<proteinExistence type="predicted"/>